<proteinExistence type="predicted"/>
<protein>
    <submittedName>
        <fullName evidence="5">AraC family transcriptional regulator</fullName>
    </submittedName>
</protein>
<dbReference type="InterPro" id="IPR018062">
    <property type="entry name" value="HTH_AraC-typ_CS"/>
</dbReference>
<dbReference type="Pfam" id="PF12833">
    <property type="entry name" value="HTH_18"/>
    <property type="match status" value="1"/>
</dbReference>
<dbReference type="AlphaFoldDB" id="A0A363D2T4"/>
<evidence type="ECO:0000256" key="2">
    <source>
        <dbReference type="ARBA" id="ARBA00023125"/>
    </source>
</evidence>
<dbReference type="RefSeq" id="WP_108558457.1">
    <property type="nucleotide sequence ID" value="NZ_MUXE01000004.1"/>
</dbReference>
<organism evidence="5 6">
    <name type="scientific">Arcobacter caeni</name>
    <dbReference type="NCBI Taxonomy" id="1912877"/>
    <lineage>
        <taxon>Bacteria</taxon>
        <taxon>Pseudomonadati</taxon>
        <taxon>Campylobacterota</taxon>
        <taxon>Epsilonproteobacteria</taxon>
        <taxon>Campylobacterales</taxon>
        <taxon>Arcobacteraceae</taxon>
        <taxon>Arcobacter</taxon>
    </lineage>
</organism>
<dbReference type="Proteomes" id="UP000251135">
    <property type="component" value="Unassembled WGS sequence"/>
</dbReference>
<dbReference type="InterPro" id="IPR018060">
    <property type="entry name" value="HTH_AraC"/>
</dbReference>
<dbReference type="PANTHER" id="PTHR43280:SF2">
    <property type="entry name" value="HTH-TYPE TRANSCRIPTIONAL REGULATOR EXSA"/>
    <property type="match status" value="1"/>
</dbReference>
<evidence type="ECO:0000313" key="5">
    <source>
        <dbReference type="EMBL" id="PUE65582.1"/>
    </source>
</evidence>
<evidence type="ECO:0000256" key="3">
    <source>
        <dbReference type="ARBA" id="ARBA00023163"/>
    </source>
</evidence>
<dbReference type="GO" id="GO:0003700">
    <property type="term" value="F:DNA-binding transcription factor activity"/>
    <property type="evidence" value="ECO:0007669"/>
    <property type="project" value="InterPro"/>
</dbReference>
<dbReference type="PANTHER" id="PTHR43280">
    <property type="entry name" value="ARAC-FAMILY TRANSCRIPTIONAL REGULATOR"/>
    <property type="match status" value="1"/>
</dbReference>
<feature type="domain" description="HTH araC/xylS-type" evidence="4">
    <location>
        <begin position="162"/>
        <end position="259"/>
    </location>
</feature>
<evidence type="ECO:0000256" key="1">
    <source>
        <dbReference type="ARBA" id="ARBA00023015"/>
    </source>
</evidence>
<comment type="caution">
    <text evidence="5">The sequence shown here is derived from an EMBL/GenBank/DDBJ whole genome shotgun (WGS) entry which is preliminary data.</text>
</comment>
<dbReference type="InterPro" id="IPR009057">
    <property type="entry name" value="Homeodomain-like_sf"/>
</dbReference>
<sequence length="264" mass="31142">MKSDIFRNSKLNFIELRYVQNIPDCTKMHLHEELTITAIKKGSLNLIFNDISLELLPNEIGIINNDIPHCATINKESKDGYVLYLYKEYLKNLNINFTSSYEIIKQKHIYKNFINLCDCLLDKKVSLIEKEEMFLSFCLIFFSFELNEPKENNEQLESKLALNIKKYLDENYLEEIILDDLALKFDLSVVHLIRVFKKEFGLPIHSYILNKKVHKAKELLSSNMPISQIAQNSGFFDQSHLNRSFKRIFQITPKEYQKHIYSKC</sequence>
<name>A0A363D2T4_9BACT</name>
<dbReference type="SUPFAM" id="SSF46689">
    <property type="entry name" value="Homeodomain-like"/>
    <property type="match status" value="2"/>
</dbReference>
<accession>A0A363D2T4</accession>
<dbReference type="SMART" id="SM00342">
    <property type="entry name" value="HTH_ARAC"/>
    <property type="match status" value="1"/>
</dbReference>
<dbReference type="Gene3D" id="1.10.10.60">
    <property type="entry name" value="Homeodomain-like"/>
    <property type="match status" value="2"/>
</dbReference>
<dbReference type="PROSITE" id="PS01124">
    <property type="entry name" value="HTH_ARAC_FAMILY_2"/>
    <property type="match status" value="1"/>
</dbReference>
<dbReference type="GO" id="GO:0043565">
    <property type="term" value="F:sequence-specific DNA binding"/>
    <property type="evidence" value="ECO:0007669"/>
    <property type="project" value="InterPro"/>
</dbReference>
<keyword evidence="3" id="KW-0804">Transcription</keyword>
<gene>
    <name evidence="5" type="ORF">B0174_04475</name>
</gene>
<keyword evidence="2" id="KW-0238">DNA-binding</keyword>
<dbReference type="PROSITE" id="PS00041">
    <property type="entry name" value="HTH_ARAC_FAMILY_1"/>
    <property type="match status" value="1"/>
</dbReference>
<dbReference type="EMBL" id="MUXE01000004">
    <property type="protein sequence ID" value="PUE65582.1"/>
    <property type="molecule type" value="Genomic_DNA"/>
</dbReference>
<keyword evidence="1" id="KW-0805">Transcription regulation</keyword>
<evidence type="ECO:0000313" key="6">
    <source>
        <dbReference type="Proteomes" id="UP000251135"/>
    </source>
</evidence>
<reference evidence="5 6" key="1">
    <citation type="submission" date="2017-02" db="EMBL/GenBank/DDBJ databases">
        <title>Arcobacter caeni sp. nov, a new Arcobacter species isolated from reclaimed water.</title>
        <authorList>
            <person name="Figueras M.J."/>
            <person name="Perez-Cataluna A."/>
            <person name="Salas-Masso N."/>
        </authorList>
    </citation>
    <scope>NUCLEOTIDE SEQUENCE [LARGE SCALE GENOMIC DNA]</scope>
    <source>
        <strain evidence="5 6">RW17-10</strain>
    </source>
</reference>
<dbReference type="OrthoDB" id="112032at2"/>
<keyword evidence="6" id="KW-1185">Reference proteome</keyword>
<evidence type="ECO:0000259" key="4">
    <source>
        <dbReference type="PROSITE" id="PS01124"/>
    </source>
</evidence>